<dbReference type="PANTHER" id="PTHR30461">
    <property type="entry name" value="DNA-INVERTASE FROM LAMBDOID PROPHAGE"/>
    <property type="match status" value="1"/>
</dbReference>
<gene>
    <name evidence="7" type="ORF">HMPREF2531_04856</name>
</gene>
<organism evidence="7">
    <name type="scientific">Bacteroides intestinalis</name>
    <dbReference type="NCBI Taxonomy" id="329854"/>
    <lineage>
        <taxon>Bacteria</taxon>
        <taxon>Pseudomonadati</taxon>
        <taxon>Bacteroidota</taxon>
        <taxon>Bacteroidia</taxon>
        <taxon>Bacteroidales</taxon>
        <taxon>Bacteroidaceae</taxon>
        <taxon>Bacteroides</taxon>
    </lineage>
</organism>
<dbReference type="NCBIfam" id="NF009949">
    <property type="entry name" value="PRK13413.1"/>
    <property type="match status" value="1"/>
</dbReference>
<feature type="active site" description="O-(5'-phospho-DNA)-serine intermediate" evidence="4 5">
    <location>
        <position position="28"/>
    </location>
</feature>
<protein>
    <submittedName>
        <fullName evidence="7">Resolvase protein</fullName>
    </submittedName>
</protein>
<dbReference type="InterPro" id="IPR006119">
    <property type="entry name" value="Resolv_N"/>
</dbReference>
<accession>A0A139KR53</accession>
<dbReference type="PROSITE" id="PS51736">
    <property type="entry name" value="RECOMBINASES_3"/>
    <property type="match status" value="1"/>
</dbReference>
<keyword evidence="2" id="KW-0238">DNA-binding</keyword>
<keyword evidence="1" id="KW-0229">DNA integration</keyword>
<dbReference type="GO" id="GO:0015074">
    <property type="term" value="P:DNA integration"/>
    <property type="evidence" value="ECO:0007669"/>
    <property type="project" value="UniProtKB-KW"/>
</dbReference>
<sequence>GVLCTICSGKISLLTSPAKMIYAYIRVSTDKQTVENQRFEVQNFARERQLVIDKWVSETVSGTKAAKDRKLGPLLKKMKKGDTLVLSEISRLGRNLMQIMSMLNLCMSKETFVLTVKEKYELGNNINSQVLAFAFSLSAQIERDLISQRTKEGLARRRANGMQLGRKKGDKNTHYKLTGKEGVIRTMLDYGYSKAAICRKLKCNHKTLDDHLIRMNIIV</sequence>
<dbReference type="EMBL" id="LTDF01000170">
    <property type="protein sequence ID" value="KXT41663.1"/>
    <property type="molecule type" value="Genomic_DNA"/>
</dbReference>
<evidence type="ECO:0000256" key="1">
    <source>
        <dbReference type="ARBA" id="ARBA00022908"/>
    </source>
</evidence>
<dbReference type="Pfam" id="PF00239">
    <property type="entry name" value="Resolvase"/>
    <property type="match status" value="1"/>
</dbReference>
<dbReference type="PROSITE" id="PS00397">
    <property type="entry name" value="RECOMBINASES_1"/>
    <property type="match status" value="1"/>
</dbReference>
<evidence type="ECO:0000313" key="7">
    <source>
        <dbReference type="EMBL" id="KXT41663.1"/>
    </source>
</evidence>
<dbReference type="InterPro" id="IPR050639">
    <property type="entry name" value="SSR_resolvase"/>
</dbReference>
<proteinExistence type="predicted"/>
<reference evidence="7 8" key="1">
    <citation type="submission" date="2016-02" db="EMBL/GenBank/DDBJ databases">
        <authorList>
            <person name="Wen L."/>
            <person name="He K."/>
            <person name="Yang H."/>
        </authorList>
    </citation>
    <scope>NUCLEOTIDE SEQUENCE [LARGE SCALE GENOMIC DNA]</scope>
    <source>
        <strain evidence="7 8">KLE1704</strain>
    </source>
</reference>
<dbReference type="PANTHER" id="PTHR30461:SF19">
    <property type="entry name" value="SITE-SPECIFIC RECOMBINASE RESOLVASE FAMILY"/>
    <property type="match status" value="1"/>
</dbReference>
<dbReference type="GO" id="GO:0003677">
    <property type="term" value="F:DNA binding"/>
    <property type="evidence" value="ECO:0007669"/>
    <property type="project" value="UniProtKB-KW"/>
</dbReference>
<dbReference type="SUPFAM" id="SSF53041">
    <property type="entry name" value="Resolvase-like"/>
    <property type="match status" value="1"/>
</dbReference>
<comment type="caution">
    <text evidence="7">The sequence shown here is derived from an EMBL/GenBank/DDBJ whole genome shotgun (WGS) entry which is preliminary data.</text>
</comment>
<dbReference type="CDD" id="cd03768">
    <property type="entry name" value="SR_ResInv"/>
    <property type="match status" value="1"/>
</dbReference>
<dbReference type="InterPro" id="IPR006118">
    <property type="entry name" value="Recombinase_CS"/>
</dbReference>
<evidence type="ECO:0000256" key="3">
    <source>
        <dbReference type="ARBA" id="ARBA00023172"/>
    </source>
</evidence>
<dbReference type="PATRIC" id="fig|329854.7.peg.4928"/>
<dbReference type="SMART" id="SM00857">
    <property type="entry name" value="Resolvase"/>
    <property type="match status" value="1"/>
</dbReference>
<dbReference type="GO" id="GO:0000150">
    <property type="term" value="F:DNA strand exchange activity"/>
    <property type="evidence" value="ECO:0007669"/>
    <property type="project" value="InterPro"/>
</dbReference>
<name>A0A139KR53_9BACE</name>
<evidence type="ECO:0000313" key="8">
    <source>
        <dbReference type="Proteomes" id="UP000070319"/>
    </source>
</evidence>
<feature type="non-terminal residue" evidence="7">
    <location>
        <position position="1"/>
    </location>
</feature>
<dbReference type="Gene3D" id="3.40.50.1390">
    <property type="entry name" value="Resolvase, N-terminal catalytic domain"/>
    <property type="match status" value="1"/>
</dbReference>
<keyword evidence="3" id="KW-0233">DNA recombination</keyword>
<feature type="domain" description="Resolvase/invertase-type recombinase catalytic" evidence="6">
    <location>
        <begin position="20"/>
        <end position="161"/>
    </location>
</feature>
<evidence type="ECO:0000259" key="6">
    <source>
        <dbReference type="PROSITE" id="PS51736"/>
    </source>
</evidence>
<evidence type="ECO:0000256" key="5">
    <source>
        <dbReference type="PROSITE-ProRule" id="PRU10137"/>
    </source>
</evidence>
<dbReference type="Proteomes" id="UP000070319">
    <property type="component" value="Unassembled WGS sequence"/>
</dbReference>
<evidence type="ECO:0000256" key="4">
    <source>
        <dbReference type="PIRSR" id="PIRSR606118-50"/>
    </source>
</evidence>
<evidence type="ECO:0000256" key="2">
    <source>
        <dbReference type="ARBA" id="ARBA00023125"/>
    </source>
</evidence>
<dbReference type="AlphaFoldDB" id="A0A139KR53"/>
<dbReference type="InterPro" id="IPR036162">
    <property type="entry name" value="Resolvase-like_N_sf"/>
</dbReference>